<evidence type="ECO:0000256" key="11">
    <source>
        <dbReference type="SAM" id="MobiDB-lite"/>
    </source>
</evidence>
<dbReference type="GO" id="GO:0006508">
    <property type="term" value="P:proteolysis"/>
    <property type="evidence" value="ECO:0007669"/>
    <property type="project" value="UniProtKB-KW"/>
</dbReference>
<keyword evidence="3" id="KW-1003">Cell membrane</keyword>
<dbReference type="InterPro" id="IPR022398">
    <property type="entry name" value="Peptidase_S8_His-AS"/>
</dbReference>
<dbReference type="InterPro" id="IPR050131">
    <property type="entry name" value="Peptidase_S8_subtilisin-like"/>
</dbReference>
<dbReference type="SUPFAM" id="SSF52743">
    <property type="entry name" value="Subtilisin-like"/>
    <property type="match status" value="1"/>
</dbReference>
<feature type="domain" description="Peptidase S8/S53" evidence="13">
    <location>
        <begin position="71"/>
        <end position="364"/>
    </location>
</feature>
<dbReference type="Pfam" id="PF00082">
    <property type="entry name" value="Peptidase_S8"/>
    <property type="match status" value="1"/>
</dbReference>
<name>A0AA97CRZ9_9ACTN</name>
<keyword evidence="7 10" id="KW-0720">Serine protease</keyword>
<evidence type="ECO:0000256" key="6">
    <source>
        <dbReference type="ARBA" id="ARBA00022801"/>
    </source>
</evidence>
<dbReference type="InterPro" id="IPR023827">
    <property type="entry name" value="Peptidase_S8_Asp-AS"/>
</dbReference>
<dbReference type="PANTHER" id="PTHR43806:SF11">
    <property type="entry name" value="CEREVISIN-RELATED"/>
    <property type="match status" value="1"/>
</dbReference>
<keyword evidence="5" id="KW-0812">Transmembrane</keyword>
<evidence type="ECO:0000256" key="9">
    <source>
        <dbReference type="ARBA" id="ARBA00023136"/>
    </source>
</evidence>
<dbReference type="EMBL" id="CP128986">
    <property type="protein sequence ID" value="WOC11325.1"/>
    <property type="molecule type" value="Genomic_DNA"/>
</dbReference>
<evidence type="ECO:0000256" key="2">
    <source>
        <dbReference type="ARBA" id="ARBA00011073"/>
    </source>
</evidence>
<feature type="active site" description="Charge relay system" evidence="10">
    <location>
        <position position="80"/>
    </location>
</feature>
<dbReference type="InterPro" id="IPR023834">
    <property type="entry name" value="T7SS_pept_S8A_mycosin"/>
</dbReference>
<comment type="similarity">
    <text evidence="2 10">Belongs to the peptidase S8 family.</text>
</comment>
<feature type="signal peptide" evidence="12">
    <location>
        <begin position="1"/>
        <end position="21"/>
    </location>
</feature>
<dbReference type="PROSITE" id="PS00136">
    <property type="entry name" value="SUBTILASE_ASP"/>
    <property type="match status" value="1"/>
</dbReference>
<evidence type="ECO:0000256" key="5">
    <source>
        <dbReference type="ARBA" id="ARBA00022692"/>
    </source>
</evidence>
<dbReference type="InterPro" id="IPR015500">
    <property type="entry name" value="Peptidase_S8_subtilisin-rel"/>
</dbReference>
<dbReference type="RefSeq" id="WP_420040645.1">
    <property type="nucleotide sequence ID" value="NZ_CP128986.1"/>
</dbReference>
<dbReference type="PROSITE" id="PS51892">
    <property type="entry name" value="SUBTILASE"/>
    <property type="match status" value="1"/>
</dbReference>
<dbReference type="PROSITE" id="PS00137">
    <property type="entry name" value="SUBTILASE_HIS"/>
    <property type="match status" value="1"/>
</dbReference>
<evidence type="ECO:0000259" key="13">
    <source>
        <dbReference type="Pfam" id="PF00082"/>
    </source>
</evidence>
<organism evidence="14">
    <name type="scientific">Gordonia sp. MP11Mi</name>
    <dbReference type="NCBI Taxonomy" id="3022769"/>
    <lineage>
        <taxon>Bacteria</taxon>
        <taxon>Bacillati</taxon>
        <taxon>Actinomycetota</taxon>
        <taxon>Actinomycetes</taxon>
        <taxon>Mycobacteriales</taxon>
        <taxon>Gordoniaceae</taxon>
        <taxon>Gordonia</taxon>
    </lineage>
</organism>
<evidence type="ECO:0000256" key="8">
    <source>
        <dbReference type="ARBA" id="ARBA00022989"/>
    </source>
</evidence>
<keyword evidence="6 10" id="KW-0378">Hydrolase</keyword>
<feature type="active site" description="Charge relay system" evidence="10">
    <location>
        <position position="111"/>
    </location>
</feature>
<dbReference type="GO" id="GO:0005886">
    <property type="term" value="C:plasma membrane"/>
    <property type="evidence" value="ECO:0007669"/>
    <property type="project" value="UniProtKB-SubCell"/>
</dbReference>
<feature type="chain" id="PRO_5041711061" evidence="12">
    <location>
        <begin position="22"/>
        <end position="439"/>
    </location>
</feature>
<dbReference type="PRINTS" id="PR00723">
    <property type="entry name" value="SUBTILISIN"/>
</dbReference>
<dbReference type="InterPro" id="IPR036852">
    <property type="entry name" value="Peptidase_S8/S53_dom_sf"/>
</dbReference>
<dbReference type="AlphaFoldDB" id="A0AA97CRZ9"/>
<dbReference type="EC" id="3.4.21.-" evidence="14"/>
<sequence>MRVAWAAAAALLLVASCPAVASAVPSASPLGPLTPTEQHARCARPVAAPATDIPAGHDLLDVAAAHQFSRGEGVTVAVIDTGVTPHPRLPGLVAGGDYVSGGDGLSDCDVHGTLVAGIIAARNGPDDGFVGVAPAARIVSIRQSSGAFRAKTSRTANAAEATVGVGYGPLATLAKAIVRAVDLGADVVNISETACLPPSDALGDDSVGQALQYALAKDVVVVAAAGNLAEATSCREQNPDPVTDIKTVATPARFAPLVVTVGAAQASDGTAASFSLRGPWVSVGAPGTDVVSIAPAVGGPRPVYALAGADGANPLAGTSYAAAYVAGTVALVRSRFPELSAAEVIARIVSTAHGGGHDGALGAGVVDPVAALTAHLPPRPDPAVGHAVDAPSPPDRAPGGSGRILITATLAVIVLAVSWRFARAAVPVATRTSTSPRRW</sequence>
<protein>
    <submittedName>
        <fullName evidence="14">Mycosin-1</fullName>
        <ecNumber evidence="14">3.4.21.-</ecNumber>
    </submittedName>
</protein>
<feature type="region of interest" description="Disordered" evidence="11">
    <location>
        <begin position="380"/>
        <end position="399"/>
    </location>
</feature>
<evidence type="ECO:0000256" key="10">
    <source>
        <dbReference type="PROSITE-ProRule" id="PRU01240"/>
    </source>
</evidence>
<evidence type="ECO:0000256" key="7">
    <source>
        <dbReference type="ARBA" id="ARBA00022825"/>
    </source>
</evidence>
<evidence type="ECO:0000256" key="3">
    <source>
        <dbReference type="ARBA" id="ARBA00022475"/>
    </source>
</evidence>
<dbReference type="InterPro" id="IPR000209">
    <property type="entry name" value="Peptidase_S8/S53_dom"/>
</dbReference>
<keyword evidence="8" id="KW-1133">Transmembrane helix</keyword>
<evidence type="ECO:0000313" key="14">
    <source>
        <dbReference type="EMBL" id="WOC11325.1"/>
    </source>
</evidence>
<proteinExistence type="inferred from homology"/>
<dbReference type="GO" id="GO:0004252">
    <property type="term" value="F:serine-type endopeptidase activity"/>
    <property type="evidence" value="ECO:0007669"/>
    <property type="project" value="UniProtKB-UniRule"/>
</dbReference>
<evidence type="ECO:0000256" key="12">
    <source>
        <dbReference type="SAM" id="SignalP"/>
    </source>
</evidence>
<gene>
    <name evidence="14" type="primary">mycP1</name>
    <name evidence="14" type="ORF">MP11Mi_03920</name>
</gene>
<comment type="subcellular location">
    <subcellularLocation>
        <location evidence="1">Cell membrane</location>
        <topology evidence="1">Single-pass membrane protein</topology>
    </subcellularLocation>
</comment>
<dbReference type="PANTHER" id="PTHR43806">
    <property type="entry name" value="PEPTIDASE S8"/>
    <property type="match status" value="1"/>
</dbReference>
<accession>A0AA97CRZ9</accession>
<evidence type="ECO:0000256" key="4">
    <source>
        <dbReference type="ARBA" id="ARBA00022670"/>
    </source>
</evidence>
<dbReference type="Gene3D" id="3.40.50.200">
    <property type="entry name" value="Peptidase S8/S53 domain"/>
    <property type="match status" value="1"/>
</dbReference>
<evidence type="ECO:0000256" key="1">
    <source>
        <dbReference type="ARBA" id="ARBA00004162"/>
    </source>
</evidence>
<keyword evidence="12" id="KW-0732">Signal</keyword>
<feature type="active site" description="Charge relay system" evidence="10">
    <location>
        <position position="319"/>
    </location>
</feature>
<keyword evidence="9" id="KW-0472">Membrane</keyword>
<keyword evidence="4 10" id="KW-0645">Protease</keyword>
<dbReference type="PROSITE" id="PS51257">
    <property type="entry name" value="PROKAR_LIPOPROTEIN"/>
    <property type="match status" value="1"/>
</dbReference>
<dbReference type="NCBIfam" id="TIGR03921">
    <property type="entry name" value="T7SS_mycosin"/>
    <property type="match status" value="1"/>
</dbReference>
<reference evidence="14" key="1">
    <citation type="submission" date="2023-06" db="EMBL/GenBank/DDBJ databases">
        <title>Gordonia sp. nov. and Pseudochrobactrum sp. nov., two species isolated from the burying beetle Nicrophorus vespilloides.</title>
        <authorList>
            <person name="Poehlein A."/>
            <person name="Guzman J."/>
            <person name="Daniel R."/>
            <person name="Vilcinskas A."/>
        </authorList>
    </citation>
    <scope>NUCLEOTIDE SEQUENCE</scope>
    <source>
        <strain evidence="14">MP11Mi</strain>
    </source>
</reference>